<dbReference type="Proteomes" id="UP001359485">
    <property type="component" value="Unassembled WGS sequence"/>
</dbReference>
<accession>A0ABR1BF33</accession>
<dbReference type="Gene3D" id="3.40.630.10">
    <property type="entry name" value="Zn peptidases"/>
    <property type="match status" value="1"/>
</dbReference>
<keyword evidence="7" id="KW-1185">Reference proteome</keyword>
<feature type="domain" description="Peptidase M14" evidence="5">
    <location>
        <begin position="240"/>
        <end position="510"/>
    </location>
</feature>
<comment type="caution">
    <text evidence="6">The sequence shown here is derived from an EMBL/GenBank/DDBJ whole genome shotgun (WGS) entry which is preliminary data.</text>
</comment>
<feature type="compositionally biased region" description="Polar residues" evidence="4">
    <location>
        <begin position="560"/>
        <end position="572"/>
    </location>
</feature>
<dbReference type="EMBL" id="JAWJWF010000001">
    <property type="protein sequence ID" value="KAK6641374.1"/>
    <property type="molecule type" value="Genomic_DNA"/>
</dbReference>
<evidence type="ECO:0000256" key="3">
    <source>
        <dbReference type="PROSITE-ProRule" id="PRU01379"/>
    </source>
</evidence>
<feature type="compositionally biased region" description="Basic residues" evidence="4">
    <location>
        <begin position="940"/>
        <end position="957"/>
    </location>
</feature>
<dbReference type="PANTHER" id="PTHR12756:SF45">
    <property type="entry name" value="CYTOSOLIC CARBOXYPEPTIDASE NNA1"/>
    <property type="match status" value="1"/>
</dbReference>
<sequence>MDTKVILTVTELQASLFQPFRMTSSYLNSFLQNTLKSNQVEVNTDNKTLKPIAKLKQPRDLFALPKELDCAQQAARWPSECQVLEERVQHIDYIPPSPELYYQPTGKEIQPKPVGEEDGTIVFQYYPMSAVNYFSKSSVGGSRYFLPACPINRENEDDLKFESRFESGNLAKVFIGESIKGRQFVWRRNAAPPVFYKRCTVECDWMEAISEEEDEMPNYTLSFNIEFPHDQDEVYLAHCYPYTYTDLQDYLNKLQNHPIKSNFTKLRLLCRSLAGNNVYYVTITEPPIGDETKKKKAVVVTARVHPGETPSSWVMKGFIDFLTGDSSQAKELREKFIFKLVPMLNPDGVIVGNNRCSLTGRDLNRQYRTVIRETYPSVWHTKLMVRRLMEECGIVMYCDLHAHSRKHNVFIYGCENKRSVDKRLQEQVFPLMLHKNAADKFSFENCKFRIQKSKEGTGRVVVWMMGVANSYTMETSFGGSTIGSRVNTHFNIQDFENMGRAFCETLLDFCDEEPNKVEISNTLFKSSNVNLYFKVKHFYSDEGDSSSSSGDCPLHKNKNSTWTGDTFNTSDAQFGRPPSSTHPKKNHGPKPKARVSSAKITKKVSIVEKTPPMIRKPFQVHKTTLGPPCMEQVSDRLEVTTEMDSADESTSWQKGIRKYKLNERGKKLKKRYMPPELIVTPAQVCETDTCNKVVIKEHTKHTGGSKRTSTDKTKEKFRLWHQGKYLQAQSKAYKSICDLTAEIQLKMGTSLKQRVWTGCPCLVNQTDSSLSKGDTYWSKGPLIFSSNSSTQGNKETASKSTTKTTAQLITHKNILQVEIQRKKKTWPKKSSKLNRSFSQRQHENVIDTSQEKLMIKKTTKFQRDKRLSPSLDNDPTSQVALLKLKELNSSNTRIRRGSNEIENKIVTKSSKFRKSGTDISNYRYDSGESDSEKTNATKQVYKKKNEKATRQRKRNKYRCQSMNPD</sequence>
<feature type="region of interest" description="Disordered" evidence="4">
    <location>
        <begin position="560"/>
        <end position="599"/>
    </location>
</feature>
<evidence type="ECO:0000256" key="1">
    <source>
        <dbReference type="ARBA" id="ARBA00001947"/>
    </source>
</evidence>
<protein>
    <recommendedName>
        <fullName evidence="5">Peptidase M14 domain-containing protein</fullName>
    </recommendedName>
</protein>
<dbReference type="InterPro" id="IPR000834">
    <property type="entry name" value="Peptidase_M14"/>
</dbReference>
<proteinExistence type="inferred from homology"/>
<name>A0ABR1BF33_POLSC</name>
<feature type="active site" description="Proton donor/acceptor" evidence="3">
    <location>
        <position position="474"/>
    </location>
</feature>
<gene>
    <name evidence="6" type="ORF">RUM44_013083</name>
</gene>
<dbReference type="Pfam" id="PF00246">
    <property type="entry name" value="Peptidase_M14"/>
    <property type="match status" value="1"/>
</dbReference>
<evidence type="ECO:0000313" key="7">
    <source>
        <dbReference type="Proteomes" id="UP001359485"/>
    </source>
</evidence>
<comment type="similarity">
    <text evidence="2 3">Belongs to the peptidase M14 family.</text>
</comment>
<evidence type="ECO:0000256" key="4">
    <source>
        <dbReference type="SAM" id="MobiDB-lite"/>
    </source>
</evidence>
<dbReference type="CDD" id="cd06907">
    <property type="entry name" value="M14_AGBL2-3_like"/>
    <property type="match status" value="1"/>
</dbReference>
<comment type="cofactor">
    <cofactor evidence="1">
        <name>Zn(2+)</name>
        <dbReference type="ChEBI" id="CHEBI:29105"/>
    </cofactor>
</comment>
<evidence type="ECO:0000313" key="6">
    <source>
        <dbReference type="EMBL" id="KAK6641374.1"/>
    </source>
</evidence>
<feature type="compositionally biased region" description="Basic residues" evidence="4">
    <location>
        <begin position="823"/>
        <end position="832"/>
    </location>
</feature>
<dbReference type="PROSITE" id="PS52035">
    <property type="entry name" value="PEPTIDASE_M14"/>
    <property type="match status" value="1"/>
</dbReference>
<evidence type="ECO:0000259" key="5">
    <source>
        <dbReference type="PROSITE" id="PS52035"/>
    </source>
</evidence>
<reference evidence="6 7" key="1">
    <citation type="submission" date="2023-09" db="EMBL/GenBank/DDBJ databases">
        <title>Genomes of two closely related lineages of the louse Polyplax serrata with different host specificities.</title>
        <authorList>
            <person name="Martinu J."/>
            <person name="Tarabai H."/>
            <person name="Stefka J."/>
            <person name="Hypsa V."/>
        </authorList>
    </citation>
    <scope>NUCLEOTIDE SEQUENCE [LARGE SCALE GENOMIC DNA]</scope>
    <source>
        <strain evidence="6">98ZLc_SE</strain>
    </source>
</reference>
<organism evidence="6 7">
    <name type="scientific">Polyplax serrata</name>
    <name type="common">Common mouse louse</name>
    <dbReference type="NCBI Taxonomy" id="468196"/>
    <lineage>
        <taxon>Eukaryota</taxon>
        <taxon>Metazoa</taxon>
        <taxon>Ecdysozoa</taxon>
        <taxon>Arthropoda</taxon>
        <taxon>Hexapoda</taxon>
        <taxon>Insecta</taxon>
        <taxon>Pterygota</taxon>
        <taxon>Neoptera</taxon>
        <taxon>Paraneoptera</taxon>
        <taxon>Psocodea</taxon>
        <taxon>Troctomorpha</taxon>
        <taxon>Phthiraptera</taxon>
        <taxon>Anoplura</taxon>
        <taxon>Polyplacidae</taxon>
        <taxon>Polyplax</taxon>
    </lineage>
</organism>
<dbReference type="InterPro" id="IPR050821">
    <property type="entry name" value="Cytosolic_carboxypeptidase"/>
</dbReference>
<evidence type="ECO:0000256" key="2">
    <source>
        <dbReference type="ARBA" id="ARBA00005988"/>
    </source>
</evidence>
<dbReference type="PANTHER" id="PTHR12756">
    <property type="entry name" value="CYTOSOLIC CARBOXYPEPTIDASE"/>
    <property type="match status" value="1"/>
</dbReference>
<feature type="compositionally biased region" description="Basic residues" evidence="4">
    <location>
        <begin position="582"/>
        <end position="593"/>
    </location>
</feature>
<feature type="region of interest" description="Disordered" evidence="4">
    <location>
        <begin position="916"/>
        <end position="965"/>
    </location>
</feature>
<dbReference type="SUPFAM" id="SSF53187">
    <property type="entry name" value="Zn-dependent exopeptidases"/>
    <property type="match status" value="1"/>
</dbReference>
<feature type="region of interest" description="Disordered" evidence="4">
    <location>
        <begin position="823"/>
        <end position="842"/>
    </location>
</feature>